<name>A0A927BAC6_9BACT</name>
<reference evidence="1" key="1">
    <citation type="submission" date="2020-09" db="EMBL/GenBank/DDBJ databases">
        <authorList>
            <person name="Kim M.K."/>
        </authorList>
    </citation>
    <scope>NUCLEOTIDE SEQUENCE</scope>
    <source>
        <strain evidence="1">BT664</strain>
    </source>
</reference>
<accession>A0A927BAC6</accession>
<dbReference type="NCBIfam" id="TIGR04019">
    <property type="entry name" value="B_thiol_YtxJ"/>
    <property type="match status" value="1"/>
</dbReference>
<dbReference type="Proteomes" id="UP000612233">
    <property type="component" value="Unassembled WGS sequence"/>
</dbReference>
<dbReference type="Pfam" id="PF11009">
    <property type="entry name" value="BrxC"/>
    <property type="match status" value="1"/>
</dbReference>
<evidence type="ECO:0000313" key="2">
    <source>
        <dbReference type="Proteomes" id="UP000612233"/>
    </source>
</evidence>
<dbReference type="EMBL" id="JACXAD010000003">
    <property type="protein sequence ID" value="MBD2767031.1"/>
    <property type="molecule type" value="Genomic_DNA"/>
</dbReference>
<dbReference type="AlphaFoldDB" id="A0A927BAC6"/>
<comment type="caution">
    <text evidence="1">The sequence shown here is derived from an EMBL/GenBank/DDBJ whole genome shotgun (WGS) entry which is preliminary data.</text>
</comment>
<organism evidence="1 2">
    <name type="scientific">Hymenobacter montanus</name>
    <dbReference type="NCBI Taxonomy" id="2771359"/>
    <lineage>
        <taxon>Bacteria</taxon>
        <taxon>Pseudomonadati</taxon>
        <taxon>Bacteroidota</taxon>
        <taxon>Cytophagia</taxon>
        <taxon>Cytophagales</taxon>
        <taxon>Hymenobacteraceae</taxon>
        <taxon>Hymenobacter</taxon>
    </lineage>
</organism>
<dbReference type="RefSeq" id="WP_191003857.1">
    <property type="nucleotide sequence ID" value="NZ_JACXAD010000003.1"/>
</dbReference>
<dbReference type="InterPro" id="IPR022551">
    <property type="entry name" value="BrxC"/>
</dbReference>
<evidence type="ECO:0000313" key="1">
    <source>
        <dbReference type="EMBL" id="MBD2767031.1"/>
    </source>
</evidence>
<dbReference type="SUPFAM" id="SSF52833">
    <property type="entry name" value="Thioredoxin-like"/>
    <property type="match status" value="1"/>
</dbReference>
<proteinExistence type="predicted"/>
<gene>
    <name evidence="1" type="primary">ytxJ</name>
    <name evidence="1" type="ORF">IC235_03875</name>
</gene>
<dbReference type="InterPro" id="IPR036249">
    <property type="entry name" value="Thioredoxin-like_sf"/>
</dbReference>
<dbReference type="Gene3D" id="3.40.30.10">
    <property type="entry name" value="Glutaredoxin"/>
    <property type="match status" value="1"/>
</dbReference>
<protein>
    <submittedName>
        <fullName evidence="1">Bacillithiol system redox-active protein YtxJ</fullName>
    </submittedName>
</protein>
<keyword evidence="2" id="KW-1185">Reference proteome</keyword>
<sequence length="116" mass="13122">MSTPWLPLTQPEQITDLAQASHERPVLIFKHSTSCSISAAAKSKIERQWANSGLTNVPIYYLDLLRFRPLSAQIAEQFGVRHESPQLLLIQDGKCRYDASHMGIRLSDVSDRVMKD</sequence>